<evidence type="ECO:0008006" key="3">
    <source>
        <dbReference type="Google" id="ProtNLM"/>
    </source>
</evidence>
<reference evidence="1" key="2">
    <citation type="submission" date="2023-06" db="EMBL/GenBank/DDBJ databases">
        <authorList>
            <consortium name="Lawrence Berkeley National Laboratory"/>
            <person name="Haridas S."/>
            <person name="Hensen N."/>
            <person name="Bonometti L."/>
            <person name="Westerberg I."/>
            <person name="Brannstrom I.O."/>
            <person name="Guillou S."/>
            <person name="Cros-Aarteil S."/>
            <person name="Calhoun S."/>
            <person name="Kuo A."/>
            <person name="Mondo S."/>
            <person name="Pangilinan J."/>
            <person name="Riley R."/>
            <person name="Labutti K."/>
            <person name="Andreopoulos B."/>
            <person name="Lipzen A."/>
            <person name="Chen C."/>
            <person name="Yanf M."/>
            <person name="Daum C."/>
            <person name="Ng V."/>
            <person name="Clum A."/>
            <person name="Steindorff A."/>
            <person name="Ohm R."/>
            <person name="Martin F."/>
            <person name="Silar P."/>
            <person name="Natvig D."/>
            <person name="Lalanne C."/>
            <person name="Gautier V."/>
            <person name="Ament-Velasquez S.L."/>
            <person name="Kruys A."/>
            <person name="Hutchinson M.I."/>
            <person name="Powell A.J."/>
            <person name="Barry K."/>
            <person name="Miller A.N."/>
            <person name="Grigoriev I.V."/>
            <person name="Debuchy R."/>
            <person name="Gladieux P."/>
            <person name="Thoren M.H."/>
            <person name="Johannesson H."/>
        </authorList>
    </citation>
    <scope>NUCLEOTIDE SEQUENCE</scope>
    <source>
        <strain evidence="1">CBS 955.72</strain>
    </source>
</reference>
<keyword evidence="2" id="KW-1185">Reference proteome</keyword>
<dbReference type="PANTHER" id="PTHR10622">
    <property type="entry name" value="HET DOMAIN-CONTAINING PROTEIN"/>
    <property type="match status" value="1"/>
</dbReference>
<proteinExistence type="predicted"/>
<dbReference type="Proteomes" id="UP001275084">
    <property type="component" value="Unassembled WGS sequence"/>
</dbReference>
<name>A0AAJ0HIJ9_9PEZI</name>
<accession>A0AAJ0HIJ9</accession>
<evidence type="ECO:0000313" key="1">
    <source>
        <dbReference type="EMBL" id="KAK3353387.1"/>
    </source>
</evidence>
<organism evidence="1 2">
    <name type="scientific">Lasiosphaeria hispida</name>
    <dbReference type="NCBI Taxonomy" id="260671"/>
    <lineage>
        <taxon>Eukaryota</taxon>
        <taxon>Fungi</taxon>
        <taxon>Dikarya</taxon>
        <taxon>Ascomycota</taxon>
        <taxon>Pezizomycotina</taxon>
        <taxon>Sordariomycetes</taxon>
        <taxon>Sordariomycetidae</taxon>
        <taxon>Sordariales</taxon>
        <taxon>Lasiosphaeriaceae</taxon>
        <taxon>Lasiosphaeria</taxon>
    </lineage>
</organism>
<reference evidence="1" key="1">
    <citation type="journal article" date="2023" name="Mol. Phylogenet. Evol.">
        <title>Genome-scale phylogeny and comparative genomics of the fungal order Sordariales.</title>
        <authorList>
            <person name="Hensen N."/>
            <person name="Bonometti L."/>
            <person name="Westerberg I."/>
            <person name="Brannstrom I.O."/>
            <person name="Guillou S."/>
            <person name="Cros-Aarteil S."/>
            <person name="Calhoun S."/>
            <person name="Haridas S."/>
            <person name="Kuo A."/>
            <person name="Mondo S."/>
            <person name="Pangilinan J."/>
            <person name="Riley R."/>
            <person name="LaButti K."/>
            <person name="Andreopoulos B."/>
            <person name="Lipzen A."/>
            <person name="Chen C."/>
            <person name="Yan M."/>
            <person name="Daum C."/>
            <person name="Ng V."/>
            <person name="Clum A."/>
            <person name="Steindorff A."/>
            <person name="Ohm R.A."/>
            <person name="Martin F."/>
            <person name="Silar P."/>
            <person name="Natvig D.O."/>
            <person name="Lalanne C."/>
            <person name="Gautier V."/>
            <person name="Ament-Velasquez S.L."/>
            <person name="Kruys A."/>
            <person name="Hutchinson M.I."/>
            <person name="Powell A.J."/>
            <person name="Barry K."/>
            <person name="Miller A.N."/>
            <person name="Grigoriev I.V."/>
            <person name="Debuchy R."/>
            <person name="Gladieux P."/>
            <person name="Hiltunen Thoren M."/>
            <person name="Johannesson H."/>
        </authorList>
    </citation>
    <scope>NUCLEOTIDE SEQUENCE</scope>
    <source>
        <strain evidence="1">CBS 955.72</strain>
    </source>
</reference>
<dbReference type="PANTHER" id="PTHR10622:SF12">
    <property type="entry name" value="HET DOMAIN-CONTAINING PROTEIN"/>
    <property type="match status" value="1"/>
</dbReference>
<sequence length="77" mass="8559">MTCKMAAEAGISYAWVDTCFIDKSSSAELTEAINSMYRRYRNFSRGSGSGSRTNMEIAEGNFRVQQWAVIPIRGNAP</sequence>
<evidence type="ECO:0000313" key="2">
    <source>
        <dbReference type="Proteomes" id="UP001275084"/>
    </source>
</evidence>
<comment type="caution">
    <text evidence="1">The sequence shown here is derived from an EMBL/GenBank/DDBJ whole genome shotgun (WGS) entry which is preliminary data.</text>
</comment>
<dbReference type="AlphaFoldDB" id="A0AAJ0HIJ9"/>
<protein>
    <recommendedName>
        <fullName evidence="3">Heterokaryon incompatibility domain-containing protein</fullName>
    </recommendedName>
</protein>
<gene>
    <name evidence="1" type="ORF">B0T25DRAFT_607673</name>
</gene>
<dbReference type="EMBL" id="JAUIQD010000004">
    <property type="protein sequence ID" value="KAK3353387.1"/>
    <property type="molecule type" value="Genomic_DNA"/>
</dbReference>